<accession>A0A450U5X1</accession>
<dbReference type="GO" id="GO:0016020">
    <property type="term" value="C:membrane"/>
    <property type="evidence" value="ECO:0007669"/>
    <property type="project" value="TreeGrafter"/>
</dbReference>
<feature type="domain" description="AMP-dependent synthetase/ligase" evidence="3">
    <location>
        <begin position="16"/>
        <end position="408"/>
    </location>
</feature>
<dbReference type="InterPro" id="IPR020459">
    <property type="entry name" value="AMP-binding"/>
</dbReference>
<evidence type="ECO:0000259" key="3">
    <source>
        <dbReference type="Pfam" id="PF00501"/>
    </source>
</evidence>
<organism evidence="4">
    <name type="scientific">Candidatus Kentrum sp. LFY</name>
    <dbReference type="NCBI Taxonomy" id="2126342"/>
    <lineage>
        <taxon>Bacteria</taxon>
        <taxon>Pseudomonadati</taxon>
        <taxon>Pseudomonadota</taxon>
        <taxon>Gammaproteobacteria</taxon>
        <taxon>Candidatus Kentrum</taxon>
    </lineage>
</organism>
<protein>
    <submittedName>
        <fullName evidence="4">Long-chain acyl-CoA synthetase</fullName>
    </submittedName>
</protein>
<dbReference type="EMBL" id="CAADFF010000004">
    <property type="protein sequence ID" value="VFJ86747.1"/>
    <property type="molecule type" value="Genomic_DNA"/>
</dbReference>
<dbReference type="GO" id="GO:0005524">
    <property type="term" value="F:ATP binding"/>
    <property type="evidence" value="ECO:0007669"/>
    <property type="project" value="UniProtKB-KW"/>
</dbReference>
<dbReference type="SUPFAM" id="SSF56801">
    <property type="entry name" value="Acetyl-CoA synthetase-like"/>
    <property type="match status" value="1"/>
</dbReference>
<keyword evidence="2" id="KW-0067">ATP-binding</keyword>
<dbReference type="PANTHER" id="PTHR43272:SF33">
    <property type="entry name" value="AMP-BINDING DOMAIN-CONTAINING PROTEIN-RELATED"/>
    <property type="match status" value="1"/>
</dbReference>
<evidence type="ECO:0000256" key="1">
    <source>
        <dbReference type="ARBA" id="ARBA00022741"/>
    </source>
</evidence>
<dbReference type="Pfam" id="PF00501">
    <property type="entry name" value="AMP-binding"/>
    <property type="match status" value="1"/>
</dbReference>
<evidence type="ECO:0000313" key="4">
    <source>
        <dbReference type="EMBL" id="VFJ86747.1"/>
    </source>
</evidence>
<dbReference type="PANTHER" id="PTHR43272">
    <property type="entry name" value="LONG-CHAIN-FATTY-ACID--COA LIGASE"/>
    <property type="match status" value="1"/>
</dbReference>
<dbReference type="InterPro" id="IPR020845">
    <property type="entry name" value="AMP-binding_CS"/>
</dbReference>
<dbReference type="CDD" id="cd05907">
    <property type="entry name" value="VL_LC_FACS_like"/>
    <property type="match status" value="1"/>
</dbReference>
<dbReference type="InterPro" id="IPR000873">
    <property type="entry name" value="AMP-dep_synth/lig_dom"/>
</dbReference>
<proteinExistence type="predicted"/>
<dbReference type="PRINTS" id="PR00154">
    <property type="entry name" value="AMPBINDING"/>
</dbReference>
<gene>
    <name evidence="4" type="ORF">BECKLFY1418B_GA0070995_100465</name>
</gene>
<name>A0A450U5X1_9GAMM</name>
<dbReference type="GO" id="GO:0004467">
    <property type="term" value="F:long-chain fatty acid-CoA ligase activity"/>
    <property type="evidence" value="ECO:0007669"/>
    <property type="project" value="TreeGrafter"/>
</dbReference>
<evidence type="ECO:0000256" key="2">
    <source>
        <dbReference type="ARBA" id="ARBA00022840"/>
    </source>
</evidence>
<dbReference type="AlphaFoldDB" id="A0A450U5X1"/>
<dbReference type="Pfam" id="PF23562">
    <property type="entry name" value="AMP-binding_C_3"/>
    <property type="match status" value="1"/>
</dbReference>
<dbReference type="Gene3D" id="3.40.50.12780">
    <property type="entry name" value="N-terminal domain of ligase-like"/>
    <property type="match status" value="1"/>
</dbReference>
<keyword evidence="1" id="KW-0547">Nucleotide-binding</keyword>
<sequence>MKYLTGIRKILEKGTEQPDSVRFHLPDPAGGWKQITWGELLARTREIALYLKRHGVTKNTKVAVFANTRPEWGFVVSAIEAVRGVFVPTYFSNTPTQTHYVIDHSDAEILFTELALFPKLLDKWNDYTKVRQVILWDLDDDEQIKIALEQYNKDREHPLALGEVGGKIVALRDVYAEGARIHDGEPDKLVRLIEKIDLDDLAYIIYTSGTTGDPKGVMLSNRNLLRSTESWVKALEHAFPPMGERRGIIWLPLSHMGGIGVMNTETMLDYESWFSDPWGLLELIPKVKPTFLLCVPAYWEKMYSEAINISPDKEEQYRKLHEVTGGKLTFLLSGGAGLKREIKDFFLDAGIQMIEGYGLTECAPNVTMNRLDDYHFDSIGKPIPDVQVKIDQGGEILVKGENVFPGYYKNPEETKACFDDEGWFHTGDLGKWIDGIEGGFVKFKGRKKEIIVTAGGKNVGPGGIEALFAGNPFIEHVAIYGNEKKYLVALITLRDLVLKAWAEQQNLDFPDYASLIKSPQVTAIVQAAVDDVNSRLASYETIKKFHIHDGHFSVEDGHITPSLKLRRARVWEDFGDEFEALYED</sequence>
<dbReference type="PROSITE" id="PS00455">
    <property type="entry name" value="AMP_BINDING"/>
    <property type="match status" value="1"/>
</dbReference>
<reference evidence="4" key="1">
    <citation type="submission" date="2019-02" db="EMBL/GenBank/DDBJ databases">
        <authorList>
            <person name="Gruber-Vodicka R. H."/>
            <person name="Seah K. B. B."/>
        </authorList>
    </citation>
    <scope>NUCLEOTIDE SEQUENCE</scope>
    <source>
        <strain evidence="4">BECK_M7</strain>
    </source>
</reference>
<dbReference type="InterPro" id="IPR042099">
    <property type="entry name" value="ANL_N_sf"/>
</dbReference>